<proteinExistence type="inferred from homology"/>
<sequence>MIRRIHGPPVPRRAAFGLAGAALAVPGLAPAAARAQAARAPGTWPERAVNLIVGFPPGGQTDLAARVLQQPLTVALGQPVPIENRAGAGGNIATEQVLRARPDGYALCVGNAGTFVLNPHTMPGMSFDPLDLVPIGLMLQSPLLLMVHSGIPVRTFPEWVAWMRSRQPGGIDVGTTSAGGIAHATAEKLRVRVGGNPVFNMIHYRGSGPALQDFIGGRYQTQFEAPSLVHGFVQEGRLRPIFVTSPNRLPAFPDVPTAEEAGLPGFHVAAWVGLFGPRGLPADVVRRASAALNEACRDPNARQRLSERGDEIGGGTTEEFAARVRREHAEWGGIVREAGIRAE</sequence>
<organism evidence="3 4">
    <name type="scientific">Dankookia rubra</name>
    <dbReference type="NCBI Taxonomy" id="1442381"/>
    <lineage>
        <taxon>Bacteria</taxon>
        <taxon>Pseudomonadati</taxon>
        <taxon>Pseudomonadota</taxon>
        <taxon>Alphaproteobacteria</taxon>
        <taxon>Acetobacterales</taxon>
        <taxon>Roseomonadaceae</taxon>
        <taxon>Dankookia</taxon>
    </lineage>
</organism>
<reference evidence="3 4" key="1">
    <citation type="journal article" date="2016" name="J. Microbiol.">
        <title>Dankookia rubra gen. nov., sp. nov., an alphaproteobacterium isolated from sediment of a shallow stream.</title>
        <authorList>
            <person name="Kim W.H."/>
            <person name="Kim D.H."/>
            <person name="Kang K."/>
            <person name="Ahn T.Y."/>
        </authorList>
    </citation>
    <scope>NUCLEOTIDE SEQUENCE [LARGE SCALE GENOMIC DNA]</scope>
    <source>
        <strain evidence="3 4">JCM30602</strain>
    </source>
</reference>
<dbReference type="RefSeq" id="WP_133291805.1">
    <property type="nucleotide sequence ID" value="NZ_SMSJ01000068.1"/>
</dbReference>
<dbReference type="Proteomes" id="UP000295096">
    <property type="component" value="Unassembled WGS sequence"/>
</dbReference>
<dbReference type="InterPro" id="IPR006311">
    <property type="entry name" value="TAT_signal"/>
</dbReference>
<feature type="signal peptide" evidence="2">
    <location>
        <begin position="1"/>
        <end position="31"/>
    </location>
</feature>
<dbReference type="OrthoDB" id="8443386at2"/>
<keyword evidence="4" id="KW-1185">Reference proteome</keyword>
<evidence type="ECO:0000313" key="4">
    <source>
        <dbReference type="Proteomes" id="UP000295096"/>
    </source>
</evidence>
<dbReference type="AlphaFoldDB" id="A0A4R5QAW6"/>
<dbReference type="Gene3D" id="3.40.190.10">
    <property type="entry name" value="Periplasmic binding protein-like II"/>
    <property type="match status" value="1"/>
</dbReference>
<name>A0A4R5QAW6_9PROT</name>
<keyword evidence="2" id="KW-0732">Signal</keyword>
<dbReference type="InterPro" id="IPR005064">
    <property type="entry name" value="BUG"/>
</dbReference>
<dbReference type="CDD" id="cd07012">
    <property type="entry name" value="PBP2_Bug_TTT"/>
    <property type="match status" value="1"/>
</dbReference>
<dbReference type="InterPro" id="IPR042100">
    <property type="entry name" value="Bug_dom1"/>
</dbReference>
<dbReference type="PIRSF" id="PIRSF017082">
    <property type="entry name" value="YflP"/>
    <property type="match status" value="1"/>
</dbReference>
<accession>A0A4R5QAW6</accession>
<dbReference type="PROSITE" id="PS51318">
    <property type="entry name" value="TAT"/>
    <property type="match status" value="1"/>
</dbReference>
<gene>
    <name evidence="3" type="ORF">E2C06_27605</name>
</gene>
<dbReference type="Gene3D" id="3.40.190.150">
    <property type="entry name" value="Bordetella uptake gene, domain 1"/>
    <property type="match status" value="1"/>
</dbReference>
<dbReference type="PANTHER" id="PTHR42928">
    <property type="entry name" value="TRICARBOXYLATE-BINDING PROTEIN"/>
    <property type="match status" value="1"/>
</dbReference>
<comment type="caution">
    <text evidence="3">The sequence shown here is derived from an EMBL/GenBank/DDBJ whole genome shotgun (WGS) entry which is preliminary data.</text>
</comment>
<comment type="similarity">
    <text evidence="1">Belongs to the UPF0065 (bug) family.</text>
</comment>
<feature type="chain" id="PRO_5020294450" evidence="2">
    <location>
        <begin position="32"/>
        <end position="343"/>
    </location>
</feature>
<dbReference type="EMBL" id="SMSJ01000068">
    <property type="protein sequence ID" value="TDH59387.1"/>
    <property type="molecule type" value="Genomic_DNA"/>
</dbReference>
<evidence type="ECO:0000256" key="2">
    <source>
        <dbReference type="SAM" id="SignalP"/>
    </source>
</evidence>
<evidence type="ECO:0000313" key="3">
    <source>
        <dbReference type="EMBL" id="TDH59387.1"/>
    </source>
</evidence>
<dbReference type="Pfam" id="PF03401">
    <property type="entry name" value="TctC"/>
    <property type="match status" value="1"/>
</dbReference>
<protein>
    <submittedName>
        <fullName evidence="3">Tripartite tricarboxylate transporter substrate binding protein</fullName>
    </submittedName>
</protein>
<dbReference type="SUPFAM" id="SSF53850">
    <property type="entry name" value="Periplasmic binding protein-like II"/>
    <property type="match status" value="1"/>
</dbReference>
<evidence type="ECO:0000256" key="1">
    <source>
        <dbReference type="ARBA" id="ARBA00006987"/>
    </source>
</evidence>
<dbReference type="PANTHER" id="PTHR42928:SF5">
    <property type="entry name" value="BLR1237 PROTEIN"/>
    <property type="match status" value="1"/>
</dbReference>